<feature type="domain" description="CBM3" evidence="1">
    <location>
        <begin position="135"/>
        <end position="287"/>
    </location>
</feature>
<accession>A0A0L6JHN7</accession>
<dbReference type="GO" id="GO:0005975">
    <property type="term" value="P:carbohydrate metabolic process"/>
    <property type="evidence" value="ECO:0007669"/>
    <property type="project" value="InterPro"/>
</dbReference>
<dbReference type="Proteomes" id="UP000036923">
    <property type="component" value="Unassembled WGS sequence"/>
</dbReference>
<reference evidence="3" key="1">
    <citation type="submission" date="2015-07" db="EMBL/GenBank/DDBJ databases">
        <title>Near-Complete Genome Sequence of the Cellulolytic Bacterium Bacteroides (Pseudobacteroides) cellulosolvens ATCC 35603.</title>
        <authorList>
            <person name="Dassa B."/>
            <person name="Utturkar S.M."/>
            <person name="Klingeman D.M."/>
            <person name="Hurt R.A."/>
            <person name="Keller M."/>
            <person name="Xu J."/>
            <person name="Reddy Y.H.K."/>
            <person name="Borovok I."/>
            <person name="Grinberg I.R."/>
            <person name="Lamed R."/>
            <person name="Zhivin O."/>
            <person name="Bayer E.A."/>
            <person name="Brown S.D."/>
        </authorList>
    </citation>
    <scope>NUCLEOTIDE SEQUENCE [LARGE SCALE GENOMIC DNA]</scope>
    <source>
        <strain evidence="3">DSM 2933</strain>
    </source>
</reference>
<sequence length="289" mass="32662" precursor="true">MFTRDLKSMGIFLLVFLVFISCTTIDAYADDSNSVFKTAKTIKIGESISAQLSKTAEKDYYAFVTKAAGSYIIRSTGEIDTVGVLYDQNFKEIKMNDEGDSGTSNFCIVSNLEANRTYYVCVYSYTKDDTGDYQISVVKSDMLIHSFNEYSKNDIIANVVVFNTTKVPIKLSDIKLRYYYTSEGNANQTFKCDYSSVGEDKVIGKFENTNVKSENADTYVEIMFNDKSTVIESGYYTEIKIIIHNSGSVKYKMDNDWSANRYAEEYTINSNITGYLNGTLNWGSEPDHE</sequence>
<evidence type="ECO:0000313" key="2">
    <source>
        <dbReference type="EMBL" id="KNY25229.1"/>
    </source>
</evidence>
<dbReference type="InterPro" id="IPR001956">
    <property type="entry name" value="CBM3"/>
</dbReference>
<evidence type="ECO:0000313" key="3">
    <source>
        <dbReference type="Proteomes" id="UP000036923"/>
    </source>
</evidence>
<dbReference type="GO" id="GO:0030248">
    <property type="term" value="F:cellulose binding"/>
    <property type="evidence" value="ECO:0007669"/>
    <property type="project" value="InterPro"/>
</dbReference>
<comment type="caution">
    <text evidence="2">The sequence shown here is derived from an EMBL/GenBank/DDBJ whole genome shotgun (WGS) entry which is preliminary data.</text>
</comment>
<dbReference type="AlphaFoldDB" id="A0A0L6JHN7"/>
<name>A0A0L6JHN7_9FIRM</name>
<organism evidence="2 3">
    <name type="scientific">Pseudobacteroides cellulosolvens ATCC 35603 = DSM 2933</name>
    <dbReference type="NCBI Taxonomy" id="398512"/>
    <lineage>
        <taxon>Bacteria</taxon>
        <taxon>Bacillati</taxon>
        <taxon>Bacillota</taxon>
        <taxon>Clostridia</taxon>
        <taxon>Eubacteriales</taxon>
        <taxon>Oscillospiraceae</taxon>
        <taxon>Pseudobacteroides</taxon>
    </lineage>
</organism>
<dbReference type="SUPFAM" id="SSF89260">
    <property type="entry name" value="Collagen-binding domain"/>
    <property type="match status" value="1"/>
</dbReference>
<keyword evidence="3" id="KW-1185">Reference proteome</keyword>
<dbReference type="Gene3D" id="2.60.120.380">
    <property type="match status" value="1"/>
</dbReference>
<proteinExistence type="predicted"/>
<dbReference type="SUPFAM" id="SSF49384">
    <property type="entry name" value="Carbohydrate-binding domain"/>
    <property type="match status" value="1"/>
</dbReference>
<protein>
    <submittedName>
        <fullName evidence="2">Type 3a cellulose-binding domain protein</fullName>
    </submittedName>
</protein>
<dbReference type="RefSeq" id="WP_050753007.1">
    <property type="nucleotide sequence ID" value="NZ_KN050763.1"/>
</dbReference>
<dbReference type="OrthoDB" id="33861at2"/>
<dbReference type="SMART" id="SM01067">
    <property type="entry name" value="CBM_3"/>
    <property type="match status" value="1"/>
</dbReference>
<dbReference type="eggNOG" id="COG4447">
    <property type="taxonomic scope" value="Bacteria"/>
</dbReference>
<dbReference type="PROSITE" id="PS51172">
    <property type="entry name" value="CBM3"/>
    <property type="match status" value="1"/>
</dbReference>
<dbReference type="Gene3D" id="2.60.40.710">
    <property type="entry name" value="Endoglucanase-like"/>
    <property type="match status" value="1"/>
</dbReference>
<evidence type="ECO:0000259" key="1">
    <source>
        <dbReference type="PROSITE" id="PS51172"/>
    </source>
</evidence>
<dbReference type="InterPro" id="IPR036966">
    <property type="entry name" value="CBM3_sf"/>
</dbReference>
<gene>
    <name evidence="2" type="ORF">Bccel_0486</name>
</gene>
<dbReference type="STRING" id="398512.Bccel_0486"/>
<dbReference type="InterPro" id="IPR008965">
    <property type="entry name" value="CBM2/CBM3_carb-bd_dom_sf"/>
</dbReference>
<dbReference type="PROSITE" id="PS51257">
    <property type="entry name" value="PROKAR_LIPOPROTEIN"/>
    <property type="match status" value="1"/>
</dbReference>
<dbReference type="EMBL" id="LGTC01000001">
    <property type="protein sequence ID" value="KNY25229.1"/>
    <property type="molecule type" value="Genomic_DNA"/>
</dbReference>
<dbReference type="Pfam" id="PF00942">
    <property type="entry name" value="CBM_3"/>
    <property type="match status" value="1"/>
</dbReference>